<evidence type="ECO:0008006" key="3">
    <source>
        <dbReference type="Google" id="ProtNLM"/>
    </source>
</evidence>
<dbReference type="Pfam" id="PF09954">
    <property type="entry name" value="DUF2188"/>
    <property type="match status" value="1"/>
</dbReference>
<evidence type="ECO:0000313" key="2">
    <source>
        <dbReference type="EMBL" id="CAA9351862.1"/>
    </source>
</evidence>
<sequence>MAKSKSANGSPRSVAPARPGGGRVNVHVDLRDGAWVVRVRRSIKSTHETRQQAIDAALELAQRTEVDVAVHSTDGRVQYRLSGSIADKLMFEMWKSIRENPELWEF</sequence>
<organism evidence="2">
    <name type="scientific">uncultured Gemmatimonadota bacterium</name>
    <dbReference type="NCBI Taxonomy" id="203437"/>
    <lineage>
        <taxon>Bacteria</taxon>
        <taxon>Pseudomonadati</taxon>
        <taxon>Gemmatimonadota</taxon>
        <taxon>environmental samples</taxon>
    </lineage>
</organism>
<reference evidence="2" key="1">
    <citation type="submission" date="2020-02" db="EMBL/GenBank/DDBJ databases">
        <authorList>
            <person name="Meier V. D."/>
        </authorList>
    </citation>
    <scope>NUCLEOTIDE SEQUENCE</scope>
    <source>
        <strain evidence="2">AVDCRST_MAG68</strain>
    </source>
</reference>
<feature type="compositionally biased region" description="Polar residues" evidence="1">
    <location>
        <begin position="1"/>
        <end position="11"/>
    </location>
</feature>
<feature type="region of interest" description="Disordered" evidence="1">
    <location>
        <begin position="1"/>
        <end position="24"/>
    </location>
</feature>
<name>A0A6J4M9A7_9BACT</name>
<proteinExistence type="predicted"/>
<gene>
    <name evidence="2" type="ORF">AVDCRST_MAG68-3714</name>
</gene>
<dbReference type="AlphaFoldDB" id="A0A6J4M9A7"/>
<dbReference type="EMBL" id="CADCTW010000175">
    <property type="protein sequence ID" value="CAA9351862.1"/>
    <property type="molecule type" value="Genomic_DNA"/>
</dbReference>
<evidence type="ECO:0000256" key="1">
    <source>
        <dbReference type="SAM" id="MobiDB-lite"/>
    </source>
</evidence>
<accession>A0A6J4M9A7</accession>
<protein>
    <recommendedName>
        <fullName evidence="3">DUF2188 domain-containing protein</fullName>
    </recommendedName>
</protein>
<dbReference type="InterPro" id="IPR018691">
    <property type="entry name" value="DUF2188"/>
</dbReference>